<organism evidence="6">
    <name type="scientific">Bodo saltans virus</name>
    <dbReference type="NCBI Taxonomy" id="2024608"/>
    <lineage>
        <taxon>Viruses</taxon>
        <taxon>Varidnaviria</taxon>
        <taxon>Bamfordvirae</taxon>
        <taxon>Nucleocytoviricota</taxon>
        <taxon>Megaviricetes</taxon>
        <taxon>Imitervirales</taxon>
        <taxon>Mimiviridae</taxon>
        <taxon>Klosneuvirinae</taxon>
        <taxon>Theiavirus</taxon>
        <taxon>Theiavirus salishense</taxon>
    </lineage>
</organism>
<dbReference type="Pfam" id="PF04451">
    <property type="entry name" value="Capsid_NCLDV"/>
    <property type="match status" value="1"/>
</dbReference>
<dbReference type="InterPro" id="IPR031654">
    <property type="entry name" value="Capsid_N"/>
</dbReference>
<dbReference type="GO" id="GO:0019028">
    <property type="term" value="C:viral capsid"/>
    <property type="evidence" value="ECO:0007669"/>
    <property type="project" value="UniProtKB-KW"/>
</dbReference>
<dbReference type="EMBL" id="MF782455">
    <property type="protein sequence ID" value="ATZ80552.1"/>
    <property type="molecule type" value="Genomic_DNA"/>
</dbReference>
<evidence type="ECO:0000259" key="4">
    <source>
        <dbReference type="Pfam" id="PF04451"/>
    </source>
</evidence>
<gene>
    <name evidence="6" type="ORF">BMW23_0504</name>
</gene>
<comment type="subcellular location">
    <subcellularLocation>
        <location evidence="1">Virion</location>
    </subcellularLocation>
</comment>
<evidence type="ECO:0000313" key="6">
    <source>
        <dbReference type="EMBL" id="ATZ80552.1"/>
    </source>
</evidence>
<evidence type="ECO:0000313" key="7">
    <source>
        <dbReference type="Proteomes" id="UP000240325"/>
    </source>
</evidence>
<dbReference type="Proteomes" id="UP000240325">
    <property type="component" value="Segment"/>
</dbReference>
<evidence type="ECO:0000256" key="2">
    <source>
        <dbReference type="ARBA" id="ARBA00022561"/>
    </source>
</evidence>
<name>A0A2H4UUF1_9VIRU</name>
<dbReference type="Gene3D" id="2.70.9.10">
    <property type="entry name" value="Adenovirus Type 2 Hexon, domain 4"/>
    <property type="match status" value="1"/>
</dbReference>
<dbReference type="Pfam" id="PF16903">
    <property type="entry name" value="Capsid_N"/>
    <property type="match status" value="1"/>
</dbReference>
<feature type="domain" description="Major capsid protein C-terminal" evidence="4">
    <location>
        <begin position="332"/>
        <end position="520"/>
    </location>
</feature>
<protein>
    <submittedName>
        <fullName evidence="6">Capsid protein</fullName>
    </submittedName>
</protein>
<dbReference type="InterPro" id="IPR016112">
    <property type="entry name" value="VP_dsDNA_II"/>
</dbReference>
<accession>A0A2H4UUF1</accession>
<dbReference type="InterPro" id="IPR038519">
    <property type="entry name" value="MCP_C_sf"/>
</dbReference>
<proteinExistence type="predicted"/>
<keyword evidence="2" id="KW-0167">Capsid protein</keyword>
<reference evidence="6" key="1">
    <citation type="journal article" date="2017" name="Elife">
        <title>The kinetoplastid-infecting Bodo saltans virus (BsV), a window into the most abundant giant viruses in the sea.</title>
        <authorList>
            <person name="Deeg C.M."/>
            <person name="Chow C.-E.T."/>
            <person name="Suttle C.A."/>
        </authorList>
    </citation>
    <scope>NUCLEOTIDE SEQUENCE</scope>
    <source>
        <strain evidence="6">NG1</strain>
    </source>
</reference>
<evidence type="ECO:0000256" key="1">
    <source>
        <dbReference type="ARBA" id="ARBA00004328"/>
    </source>
</evidence>
<sequence length="525" mass="60724">MGGALIQLAAIGQEDMFLTGEPQITYFKSVYRRHTNFTKEQIPQYFSNTPNFGKTVHCTIAKNGDLMGNIVLSVILPQILLPTSGRAQFAWVKRIGFALIKSITIVINGYQIDKHYGDWLNIWAELTGDISGNKSSGFKQMIGDVPSMFNFSYSKQQYQLFIPFQFWFCRSSGTVLPLSSLQFSDVRIDVEFENDINCYMISPTHYITCMDDIANFTQYEYIEQNINGDLRAGLFMDYDINTKRLYYYKITTNKLISIPINTSFDVNNQTSVSSLLSSNYGLQYLITGKTSNYTIFAQLTASSISVSTSQISNLNFIDCFLIIDYYYLDDEERIKFMRSRHDYLIEQLFYTPPIQITDVSSKQKITSYNPCKFTVWTVQYQYINNSLDYYNYTNTYQNKAFNSEKYTVNLYTPIGNNIIQYCTILNNGNERLSFRDSEYFEYIQQFQNNKFSPQTGMNTYSYALYPYLTDQPSGSFNTSQIEDIDIKMQFENKVNINFPVLFKAYSICHNVLRIVDGLAGLVFTQ</sequence>
<feature type="domain" description="Major capsid protein N-terminal" evidence="5">
    <location>
        <begin position="25"/>
        <end position="213"/>
    </location>
</feature>
<keyword evidence="7" id="KW-1185">Reference proteome</keyword>
<evidence type="ECO:0000259" key="5">
    <source>
        <dbReference type="Pfam" id="PF16903"/>
    </source>
</evidence>
<dbReference type="SUPFAM" id="SSF49749">
    <property type="entry name" value="Group II dsDNA viruses VP"/>
    <property type="match status" value="2"/>
</dbReference>
<dbReference type="Gene3D" id="2.70.9.20">
    <property type="entry name" value="Major capsid protein Vp54"/>
    <property type="match status" value="1"/>
</dbReference>
<keyword evidence="3" id="KW-0946">Virion</keyword>
<dbReference type="InterPro" id="IPR007542">
    <property type="entry name" value="MCP_C"/>
</dbReference>
<dbReference type="GO" id="GO:0005198">
    <property type="term" value="F:structural molecule activity"/>
    <property type="evidence" value="ECO:0007669"/>
    <property type="project" value="InterPro"/>
</dbReference>
<evidence type="ECO:0000256" key="3">
    <source>
        <dbReference type="ARBA" id="ARBA00022844"/>
    </source>
</evidence>